<reference evidence="1 2" key="2">
    <citation type="submission" date="2013-09" db="EMBL/GenBank/DDBJ databases">
        <title>Whole genome comparison of six Crocosphaera watsonii strains with differing phenotypes.</title>
        <authorList>
            <person name="Bench S.R."/>
            <person name="Heller P."/>
            <person name="Frank I."/>
            <person name="Arciniega M."/>
            <person name="Shilova I.N."/>
            <person name="Zehr J.P."/>
        </authorList>
    </citation>
    <scope>NUCLEOTIDE SEQUENCE [LARGE SCALE GENOMIC DNA]</scope>
    <source>
        <strain evidence="1 2">WH 0401</strain>
    </source>
</reference>
<accession>T2JER3</accession>
<proteinExistence type="predicted"/>
<dbReference type="Proteomes" id="UP000018198">
    <property type="component" value="Unassembled WGS sequence"/>
</dbReference>
<evidence type="ECO:0000313" key="1">
    <source>
        <dbReference type="EMBL" id="CCQ62957.1"/>
    </source>
</evidence>
<comment type="caution">
    <text evidence="1">The sequence shown here is derived from an EMBL/GenBank/DDBJ whole genome shotgun (WGS) entry which is preliminary data.</text>
</comment>
<reference evidence="1 2" key="1">
    <citation type="submission" date="2013-01" db="EMBL/GenBank/DDBJ databases">
        <authorList>
            <person name="Bench S."/>
        </authorList>
    </citation>
    <scope>NUCLEOTIDE SEQUENCE [LARGE SCALE GENOMIC DNA]</scope>
    <source>
        <strain evidence="1 2">WH 0401</strain>
    </source>
</reference>
<name>T2JER3_CROWT</name>
<organism evidence="1 2">
    <name type="scientific">Crocosphaera watsonii WH 0401</name>
    <dbReference type="NCBI Taxonomy" id="555881"/>
    <lineage>
        <taxon>Bacteria</taxon>
        <taxon>Bacillati</taxon>
        <taxon>Cyanobacteriota</taxon>
        <taxon>Cyanophyceae</taxon>
        <taxon>Oscillatoriophycideae</taxon>
        <taxon>Chroococcales</taxon>
        <taxon>Aphanothecaceae</taxon>
        <taxon>Crocosphaera</taxon>
    </lineage>
</organism>
<sequence length="79" mass="9289">MDRITPDQLEKIIAEVERLSKQNEDLDRQDVEEILQTLNLSPDLLDEAINQVNRREALKREKNVIYGYCWGLFLSCLLL</sequence>
<gene>
    <name evidence="1" type="ORF">CWATWH0401_418</name>
</gene>
<protein>
    <submittedName>
        <fullName evidence="1">Uncharacterized protein</fullName>
    </submittedName>
</protein>
<dbReference type="AlphaFoldDB" id="T2JER3"/>
<dbReference type="EMBL" id="CAQM01000629">
    <property type="protein sequence ID" value="CCQ62957.1"/>
    <property type="molecule type" value="Genomic_DNA"/>
</dbReference>
<dbReference type="RefSeq" id="WP_021836227.1">
    <property type="nucleotide sequence ID" value="NZ_CAQM01000629.1"/>
</dbReference>
<evidence type="ECO:0000313" key="2">
    <source>
        <dbReference type="Proteomes" id="UP000018198"/>
    </source>
</evidence>